<sequence>MREIKIKVEMLPYLYACRELNQFEFAEIIGVHQSYLSLVQAGQRPMTPQLEMKILQDIEKLKINSEELLHISLMVELRKSRGYH</sequence>
<name>A0A9W4L8Z7_9BACI</name>
<evidence type="ECO:0008006" key="3">
    <source>
        <dbReference type="Google" id="ProtNLM"/>
    </source>
</evidence>
<reference evidence="1" key="1">
    <citation type="submission" date="2021-11" db="EMBL/GenBank/DDBJ databases">
        <authorList>
            <person name="Bulgarelli D."/>
        </authorList>
    </citation>
    <scope>NUCLEOTIDE SEQUENCE</scope>
    <source>
        <strain evidence="1">Bi133</strain>
    </source>
</reference>
<dbReference type="RefSeq" id="WP_230304205.1">
    <property type="nucleotide sequence ID" value="NZ_CAKKMG010000157.1"/>
</dbReference>
<accession>A0A9W4L8Z7</accession>
<gene>
    <name evidence="1" type="ORF">SRABI133_05094</name>
</gene>
<dbReference type="EMBL" id="CAKKMG010000157">
    <property type="protein sequence ID" value="CAH0314866.1"/>
    <property type="molecule type" value="Genomic_DNA"/>
</dbReference>
<evidence type="ECO:0000313" key="2">
    <source>
        <dbReference type="Proteomes" id="UP000789326"/>
    </source>
</evidence>
<comment type="caution">
    <text evidence="1">The sequence shown here is derived from an EMBL/GenBank/DDBJ whole genome shotgun (WGS) entry which is preliminary data.</text>
</comment>
<dbReference type="SUPFAM" id="SSF47413">
    <property type="entry name" value="lambda repressor-like DNA-binding domains"/>
    <property type="match status" value="1"/>
</dbReference>
<dbReference type="AlphaFoldDB" id="A0A9W4L8Z7"/>
<evidence type="ECO:0000313" key="1">
    <source>
        <dbReference type="EMBL" id="CAH0314866.1"/>
    </source>
</evidence>
<dbReference type="GO" id="GO:0003677">
    <property type="term" value="F:DNA binding"/>
    <property type="evidence" value="ECO:0007669"/>
    <property type="project" value="InterPro"/>
</dbReference>
<dbReference type="InterPro" id="IPR010982">
    <property type="entry name" value="Lambda_DNA-bd_dom_sf"/>
</dbReference>
<dbReference type="Proteomes" id="UP000789326">
    <property type="component" value="Unassembled WGS sequence"/>
</dbReference>
<protein>
    <recommendedName>
        <fullName evidence="3">HTH cro/C1-type domain-containing protein</fullName>
    </recommendedName>
</protein>
<organism evidence="1 2">
    <name type="scientific">Peribacillus simplex</name>
    <dbReference type="NCBI Taxonomy" id="1478"/>
    <lineage>
        <taxon>Bacteria</taxon>
        <taxon>Bacillati</taxon>
        <taxon>Bacillota</taxon>
        <taxon>Bacilli</taxon>
        <taxon>Bacillales</taxon>
        <taxon>Bacillaceae</taxon>
        <taxon>Peribacillus</taxon>
    </lineage>
</organism>
<proteinExistence type="predicted"/>